<dbReference type="EMBL" id="CAADRA010000723">
    <property type="protein sequence ID" value="VFT80883.1"/>
    <property type="molecule type" value="Genomic_DNA"/>
</dbReference>
<dbReference type="EMBL" id="VJMH01000723">
    <property type="protein sequence ID" value="KAF0714720.1"/>
    <property type="molecule type" value="Genomic_DNA"/>
</dbReference>
<evidence type="ECO:0000313" key="1">
    <source>
        <dbReference type="EMBL" id="KAF0714720.1"/>
    </source>
</evidence>
<reference evidence="1" key="2">
    <citation type="submission" date="2019-06" db="EMBL/GenBank/DDBJ databases">
        <title>Genomics analysis of Aphanomyces spp. identifies a new class of oomycete effector associated with host adaptation.</title>
        <authorList>
            <person name="Gaulin E."/>
        </authorList>
    </citation>
    <scope>NUCLEOTIDE SEQUENCE</scope>
    <source>
        <strain evidence="1">CBS 578.67</strain>
    </source>
</reference>
<dbReference type="OrthoDB" id="73883at2759"/>
<dbReference type="PANTHER" id="PTHR47169:SF2">
    <property type="entry name" value="OS01G0541250 PROTEIN"/>
    <property type="match status" value="1"/>
</dbReference>
<sequence>MGRKDLTNEEREAILREVFLKSDGSYNARLPNGFGQYLADKYKCHVKTIQRHLLHGKKQGVADGNMLVSMTNKKKGRVGRPCAYTSAQVKEKLLLVPQEDRTSFRSMNKSRFSAQIFQKGFFRAHSNAIRPALTGANKYTRLKFALGAVHSSMELDQMLDVVHIDEKWFYITKVSRRFYLVPGETEPSRKCKSKRFFTKVMFLSAVARPRFNDATGTWWDGKIGTWSFVEKVAAIRNSVNRKAGTMVTTTMNVTKDVYRAYRVEKVLPSIVAVWPGVPPNVIKLQQDNARANVTPNDEELNTEFAMYKTMGCSFTFSLQPPNSPDTNDLDLGFFAAIQSLQHRTSASTIDELVANVFKAYDTYPMERLNHAFLSLQACLIETLKIFGDNVYKIPHLGKEKIERIGCLPESLMCPRAVHDVAKARLESADKIAMDLAFEGELWDARALDEITEMFDTVELDDETSQLLGNLCIDVIVVQDEEM</sequence>
<dbReference type="Gene3D" id="3.30.420.10">
    <property type="entry name" value="Ribonuclease H-like superfamily/Ribonuclease H"/>
    <property type="match status" value="1"/>
</dbReference>
<organism evidence="2 3">
    <name type="scientific">Aphanomyces stellatus</name>
    <dbReference type="NCBI Taxonomy" id="120398"/>
    <lineage>
        <taxon>Eukaryota</taxon>
        <taxon>Sar</taxon>
        <taxon>Stramenopiles</taxon>
        <taxon>Oomycota</taxon>
        <taxon>Saprolegniomycetes</taxon>
        <taxon>Saprolegniales</taxon>
        <taxon>Verrucalvaceae</taxon>
        <taxon>Aphanomyces</taxon>
    </lineage>
</organism>
<dbReference type="InterPro" id="IPR036397">
    <property type="entry name" value="RNaseH_sf"/>
</dbReference>
<dbReference type="Proteomes" id="UP000332933">
    <property type="component" value="Unassembled WGS sequence"/>
</dbReference>
<name>A0A485KBX2_9STRA</name>
<reference evidence="2 3" key="1">
    <citation type="submission" date="2019-03" db="EMBL/GenBank/DDBJ databases">
        <authorList>
            <person name="Gaulin E."/>
            <person name="Dumas B."/>
        </authorList>
    </citation>
    <scope>NUCLEOTIDE SEQUENCE [LARGE SCALE GENOMIC DNA]</scope>
    <source>
        <strain evidence="2">CBS 568.67</strain>
    </source>
</reference>
<dbReference type="GO" id="GO:0003676">
    <property type="term" value="F:nucleic acid binding"/>
    <property type="evidence" value="ECO:0007669"/>
    <property type="project" value="InterPro"/>
</dbReference>
<keyword evidence="3" id="KW-1185">Reference proteome</keyword>
<protein>
    <submittedName>
        <fullName evidence="2">Aste57867_3730 protein</fullName>
    </submittedName>
</protein>
<gene>
    <name evidence="2" type="primary">Aste57867_3730</name>
    <name evidence="1" type="ORF">As57867_003719</name>
    <name evidence="2" type="ORF">ASTE57867_3730</name>
</gene>
<dbReference type="AlphaFoldDB" id="A0A485KBX2"/>
<evidence type="ECO:0000313" key="3">
    <source>
        <dbReference type="Proteomes" id="UP000332933"/>
    </source>
</evidence>
<evidence type="ECO:0000313" key="2">
    <source>
        <dbReference type="EMBL" id="VFT80883.1"/>
    </source>
</evidence>
<dbReference type="PANTHER" id="PTHR47169">
    <property type="entry name" value="OS01G0541250 PROTEIN"/>
    <property type="match status" value="1"/>
</dbReference>
<proteinExistence type="predicted"/>
<accession>A0A485KBX2</accession>